<evidence type="ECO:0000313" key="9">
    <source>
        <dbReference type="Proteomes" id="UP000017842"/>
    </source>
</evidence>
<dbReference type="PATRIC" id="fig|1116472.3.peg.3055"/>
<dbReference type="Proteomes" id="UP000017842">
    <property type="component" value="Unassembled WGS sequence"/>
</dbReference>
<evidence type="ECO:0000256" key="3">
    <source>
        <dbReference type="ARBA" id="ARBA00022692"/>
    </source>
</evidence>
<organism evidence="8 9">
    <name type="scientific">Methyloglobulus morosus KoM1</name>
    <dbReference type="NCBI Taxonomy" id="1116472"/>
    <lineage>
        <taxon>Bacteria</taxon>
        <taxon>Pseudomonadati</taxon>
        <taxon>Pseudomonadota</taxon>
        <taxon>Gammaproteobacteria</taxon>
        <taxon>Methylococcales</taxon>
        <taxon>Methylococcaceae</taxon>
        <taxon>Methyloglobulus</taxon>
    </lineage>
</organism>
<feature type="transmembrane region" description="Helical" evidence="6">
    <location>
        <begin position="36"/>
        <end position="59"/>
    </location>
</feature>
<dbReference type="eggNOG" id="COG2363">
    <property type="taxonomic scope" value="Bacteria"/>
</dbReference>
<evidence type="ECO:0000256" key="1">
    <source>
        <dbReference type="ARBA" id="ARBA00004141"/>
    </source>
</evidence>
<reference evidence="8 9" key="1">
    <citation type="journal article" date="2013" name="Genome Announc.">
        <title>Draft Genome Sequence of the Methanotrophic Gammaproteobacterium Methyloglobulus morosus DSM 22980 Strain KoM1.</title>
        <authorList>
            <person name="Poehlein A."/>
            <person name="Deutzmann J.S."/>
            <person name="Daniel R."/>
            <person name="Simeonova D.D."/>
        </authorList>
    </citation>
    <scope>NUCLEOTIDE SEQUENCE [LARGE SCALE GENOMIC DNA]</scope>
    <source>
        <strain evidence="8 9">KoM1</strain>
    </source>
</reference>
<feature type="signal peptide" evidence="7">
    <location>
        <begin position="1"/>
        <end position="23"/>
    </location>
</feature>
<protein>
    <recommendedName>
        <fullName evidence="10">DUF423 domain-containing protein</fullName>
    </recommendedName>
</protein>
<feature type="chain" id="PRO_5004731745" description="DUF423 domain-containing protein" evidence="7">
    <location>
        <begin position="24"/>
        <end position="130"/>
    </location>
</feature>
<evidence type="ECO:0000256" key="7">
    <source>
        <dbReference type="SAM" id="SignalP"/>
    </source>
</evidence>
<dbReference type="GO" id="GO:0005886">
    <property type="term" value="C:plasma membrane"/>
    <property type="evidence" value="ECO:0007669"/>
    <property type="project" value="TreeGrafter"/>
</dbReference>
<evidence type="ECO:0000256" key="4">
    <source>
        <dbReference type="ARBA" id="ARBA00022989"/>
    </source>
</evidence>
<dbReference type="Pfam" id="PF04241">
    <property type="entry name" value="DUF423"/>
    <property type="match status" value="1"/>
</dbReference>
<keyword evidence="3 6" id="KW-0812">Transmembrane</keyword>
<keyword evidence="7" id="KW-0732">Signal</keyword>
<dbReference type="PANTHER" id="PTHR43461:SF1">
    <property type="entry name" value="TRANSMEMBRANE PROTEIN 256"/>
    <property type="match status" value="1"/>
</dbReference>
<evidence type="ECO:0008006" key="10">
    <source>
        <dbReference type="Google" id="ProtNLM"/>
    </source>
</evidence>
<evidence type="ECO:0000313" key="8">
    <source>
        <dbReference type="EMBL" id="ESS70973.1"/>
    </source>
</evidence>
<name>V5C2E3_9GAMM</name>
<dbReference type="RefSeq" id="WP_023495716.1">
    <property type="nucleotide sequence ID" value="NZ_AYLO01000109.1"/>
</dbReference>
<gene>
    <name evidence="8" type="ORF">MGMO_116c00030</name>
</gene>
<feature type="transmembrane region" description="Helical" evidence="6">
    <location>
        <begin position="98"/>
        <end position="118"/>
    </location>
</feature>
<evidence type="ECO:0000256" key="2">
    <source>
        <dbReference type="ARBA" id="ARBA00009694"/>
    </source>
</evidence>
<proteinExistence type="inferred from homology"/>
<dbReference type="STRING" id="1116472.MGMO_116c00030"/>
<sequence length="130" mass="14186">MKSVFIFLGAFCAFLAVGFGAFGAHALKATLSAESLAVYQTGVTYQMWHSLGLIAIALVQQHTPESKLAAWAGWLMFLGILLFSGSLYLLVLLNIPQFGMITPVGGLCFLLSWLLLCLSANKNKPKKRYQ</sequence>
<feature type="transmembrane region" description="Helical" evidence="6">
    <location>
        <begin position="71"/>
        <end position="92"/>
    </location>
</feature>
<dbReference type="PANTHER" id="PTHR43461">
    <property type="entry name" value="TRANSMEMBRANE PROTEIN 256"/>
    <property type="match status" value="1"/>
</dbReference>
<comment type="similarity">
    <text evidence="2">Belongs to the UPF0382 family.</text>
</comment>
<evidence type="ECO:0000256" key="5">
    <source>
        <dbReference type="ARBA" id="ARBA00023136"/>
    </source>
</evidence>
<keyword evidence="5 6" id="KW-0472">Membrane</keyword>
<comment type="caution">
    <text evidence="8">The sequence shown here is derived from an EMBL/GenBank/DDBJ whole genome shotgun (WGS) entry which is preliminary data.</text>
</comment>
<dbReference type="InterPro" id="IPR006696">
    <property type="entry name" value="DUF423"/>
</dbReference>
<dbReference type="EMBL" id="AYLO01000109">
    <property type="protein sequence ID" value="ESS70973.1"/>
    <property type="molecule type" value="Genomic_DNA"/>
</dbReference>
<dbReference type="OrthoDB" id="9802121at2"/>
<keyword evidence="9" id="KW-1185">Reference proteome</keyword>
<keyword evidence="4 6" id="KW-1133">Transmembrane helix</keyword>
<comment type="subcellular location">
    <subcellularLocation>
        <location evidence="1">Membrane</location>
        <topology evidence="1">Multi-pass membrane protein</topology>
    </subcellularLocation>
</comment>
<accession>V5C2E3</accession>
<dbReference type="AlphaFoldDB" id="V5C2E3"/>
<evidence type="ECO:0000256" key="6">
    <source>
        <dbReference type="SAM" id="Phobius"/>
    </source>
</evidence>